<evidence type="ECO:0000313" key="2">
    <source>
        <dbReference type="Proteomes" id="UP000479000"/>
    </source>
</evidence>
<proteinExistence type="predicted"/>
<protein>
    <submittedName>
        <fullName evidence="1">Uncharacterized protein</fullName>
    </submittedName>
</protein>
<evidence type="ECO:0000313" key="1">
    <source>
        <dbReference type="EMBL" id="CAA9996133.1"/>
    </source>
</evidence>
<dbReference type="AlphaFoldDB" id="A0A6H5G2W1"/>
<dbReference type="Proteomes" id="UP000479000">
    <property type="component" value="Unassembled WGS sequence"/>
</dbReference>
<name>A0A6H5G2W1_9HEMI</name>
<gene>
    <name evidence="1" type="ORF">NTEN_LOCUS2736</name>
</gene>
<sequence>MSHPYGPYLRIKAHPEIRDNILDEYTITIKEGLHDYSNEIAMQDEDSNAAIAPSNVAMLVAVSLSTLVIIY</sequence>
<reference evidence="1 2" key="1">
    <citation type="submission" date="2020-02" db="EMBL/GenBank/DDBJ databases">
        <authorList>
            <person name="Ferguson B K."/>
        </authorList>
    </citation>
    <scope>NUCLEOTIDE SEQUENCE [LARGE SCALE GENOMIC DNA]</scope>
</reference>
<organism evidence="1 2">
    <name type="scientific">Nesidiocoris tenuis</name>
    <dbReference type="NCBI Taxonomy" id="355587"/>
    <lineage>
        <taxon>Eukaryota</taxon>
        <taxon>Metazoa</taxon>
        <taxon>Ecdysozoa</taxon>
        <taxon>Arthropoda</taxon>
        <taxon>Hexapoda</taxon>
        <taxon>Insecta</taxon>
        <taxon>Pterygota</taxon>
        <taxon>Neoptera</taxon>
        <taxon>Paraneoptera</taxon>
        <taxon>Hemiptera</taxon>
        <taxon>Heteroptera</taxon>
        <taxon>Panheteroptera</taxon>
        <taxon>Cimicomorpha</taxon>
        <taxon>Miridae</taxon>
        <taxon>Dicyphina</taxon>
        <taxon>Nesidiocoris</taxon>
    </lineage>
</organism>
<feature type="non-terminal residue" evidence="1">
    <location>
        <position position="71"/>
    </location>
</feature>
<accession>A0A6H5G2W1</accession>
<keyword evidence="2" id="KW-1185">Reference proteome</keyword>
<dbReference type="EMBL" id="CADCXU010004422">
    <property type="protein sequence ID" value="CAA9996133.1"/>
    <property type="molecule type" value="Genomic_DNA"/>
</dbReference>